<dbReference type="SMART" id="SM00283">
    <property type="entry name" value="MA"/>
    <property type="match status" value="1"/>
</dbReference>
<comment type="similarity">
    <text evidence="3">Belongs to the methyl-accepting chemotaxis (MCP) protein family.</text>
</comment>
<dbReference type="Gene3D" id="1.10.287.950">
    <property type="entry name" value="Methyl-accepting chemotaxis protein"/>
    <property type="match status" value="1"/>
</dbReference>
<dbReference type="CDD" id="cd11386">
    <property type="entry name" value="MCP_signal"/>
    <property type="match status" value="1"/>
</dbReference>
<keyword evidence="4" id="KW-0807">Transducer</keyword>
<dbReference type="InterPro" id="IPR003660">
    <property type="entry name" value="HAMP_dom"/>
</dbReference>
<evidence type="ECO:0000259" key="7">
    <source>
        <dbReference type="PROSITE" id="PS50111"/>
    </source>
</evidence>
<organism evidence="9 10">
    <name type="scientific">Desulfuromonas acetoxidans (strain DSM 684 / 11070)</name>
    <dbReference type="NCBI Taxonomy" id="281689"/>
    <lineage>
        <taxon>Bacteria</taxon>
        <taxon>Pseudomonadati</taxon>
        <taxon>Thermodesulfobacteriota</taxon>
        <taxon>Desulfuromonadia</taxon>
        <taxon>Desulfuromonadales</taxon>
        <taxon>Desulfuromonadaceae</taxon>
        <taxon>Desulfuromonas</taxon>
    </lineage>
</organism>
<dbReference type="Pfam" id="PF00672">
    <property type="entry name" value="HAMP"/>
    <property type="match status" value="1"/>
</dbReference>
<dbReference type="InterPro" id="IPR004089">
    <property type="entry name" value="MCPsignal_dom"/>
</dbReference>
<evidence type="ECO:0000313" key="9">
    <source>
        <dbReference type="EMBL" id="EAT17253.1"/>
    </source>
</evidence>
<feature type="region of interest" description="Disordered" evidence="5">
    <location>
        <begin position="591"/>
        <end position="646"/>
    </location>
</feature>
<reference evidence="9" key="1">
    <citation type="submission" date="2006-05" db="EMBL/GenBank/DDBJ databases">
        <title>Annotation of the draft genome assembly of Desulfuromonas acetoxidans DSM 684.</title>
        <authorList>
            <consortium name="US DOE Joint Genome Institute (JGI-ORNL)"/>
            <person name="Larimer F."/>
            <person name="Land M."/>
            <person name="Hauser L."/>
        </authorList>
    </citation>
    <scope>NUCLEOTIDE SEQUENCE [LARGE SCALE GENOMIC DNA]</scope>
    <source>
        <strain evidence="9">DSM 684</strain>
    </source>
</reference>
<dbReference type="InterPro" id="IPR004090">
    <property type="entry name" value="Chemotax_Me-accpt_rcpt"/>
</dbReference>
<proteinExistence type="inferred from homology"/>
<dbReference type="GO" id="GO:0004888">
    <property type="term" value="F:transmembrane signaling receptor activity"/>
    <property type="evidence" value="ECO:0007669"/>
    <property type="project" value="InterPro"/>
</dbReference>
<dbReference type="GO" id="GO:0006935">
    <property type="term" value="P:chemotaxis"/>
    <property type="evidence" value="ECO:0007669"/>
    <property type="project" value="InterPro"/>
</dbReference>
<comment type="subcellular location">
    <subcellularLocation>
        <location evidence="1">Membrane</location>
    </subcellularLocation>
</comment>
<comment type="caution">
    <text evidence="9">The sequence shown here is derived from an EMBL/GenBank/DDBJ whole genome shotgun (WGS) entry which is preliminary data.</text>
</comment>
<keyword evidence="6" id="KW-0812">Transmembrane</keyword>
<dbReference type="GO" id="GO:0005886">
    <property type="term" value="C:plasma membrane"/>
    <property type="evidence" value="ECO:0007669"/>
    <property type="project" value="TreeGrafter"/>
</dbReference>
<name>Q1K450_DESA6</name>
<keyword evidence="6" id="KW-0472">Membrane</keyword>
<keyword evidence="6" id="KW-1133">Transmembrane helix</keyword>
<evidence type="ECO:0000259" key="8">
    <source>
        <dbReference type="PROSITE" id="PS50885"/>
    </source>
</evidence>
<dbReference type="GO" id="GO:0007165">
    <property type="term" value="P:signal transduction"/>
    <property type="evidence" value="ECO:0007669"/>
    <property type="project" value="UniProtKB-KW"/>
</dbReference>
<feature type="domain" description="HAMP" evidence="8">
    <location>
        <begin position="244"/>
        <end position="296"/>
    </location>
</feature>
<dbReference type="PROSITE" id="PS50885">
    <property type="entry name" value="HAMP"/>
    <property type="match status" value="1"/>
</dbReference>
<feature type="transmembrane region" description="Helical" evidence="6">
    <location>
        <begin position="226"/>
        <end position="247"/>
    </location>
</feature>
<dbReference type="PANTHER" id="PTHR43531:SF14">
    <property type="entry name" value="METHYL-ACCEPTING CHEMOTAXIS PROTEIN I-RELATED"/>
    <property type="match status" value="1"/>
</dbReference>
<accession>Q1K450</accession>
<dbReference type="AlphaFoldDB" id="Q1K450"/>
<dbReference type="PANTHER" id="PTHR43531">
    <property type="entry name" value="PROTEIN ICFG"/>
    <property type="match status" value="1"/>
</dbReference>
<dbReference type="PRINTS" id="PR00260">
    <property type="entry name" value="CHEMTRNSDUCR"/>
</dbReference>
<dbReference type="RefSeq" id="WP_005997498.1">
    <property type="nucleotide sequence ID" value="NZ_AAEW02000001.1"/>
</dbReference>
<dbReference type="Pfam" id="PF00015">
    <property type="entry name" value="MCPsignal"/>
    <property type="match status" value="1"/>
</dbReference>
<evidence type="ECO:0000256" key="3">
    <source>
        <dbReference type="ARBA" id="ARBA00029447"/>
    </source>
</evidence>
<sequence length="646" mass="68348">MKNLSIKVKVIGVSILLPTLLLCGLFAAYVVQEKNTAVTTYVDKARTITVTVESTREGMEDLYQKSVFTPAMLREFADAGHADKLLASVPVVSSWNAAMRKAREGGYEFKVPKFSPRNPANEPDALEARALKKIKAENLTEYYEIDEVRNAVRYFRPVRLSEICLTCHGDPSTSVAVWGNDQGLDPTGARMEDWQVGEIHGAFEVIQSLDEADAQLAASLWKGGGAVIGGLIIYAALLTLFVMGNLIRPLGKSVAMVEAMGEGKLDQRLRFENNDEMGRMGRAMDAFADSLQHEILTAFNKLAHGDFTFAAHGLIKQPLAQANDALNDSMGQVQLAGNQISSGADQISDTSQTLSQAATEQASSLEEISASMSEMASRTKQNAENAVQANQLAAQASTAASKGNEQMQEMVGAMGEINESAQNISRIIKVIDEIAFQTNLLALNAAVEAARAGQHGKGFAVVAEEVRNLAARSAKAASETAELIEGAVQKAGNGTQIAESTAEALDGIVSGITKVSDLVGEIAAASDEQTQGISQVSIGLTQIDEVTQQNTANAVQCAATSEELAAQAAQLQEMLAGFTLYSSRQKAPVSVKPASAPQPALASPVEAQPTAAPQPAANNSAASGWGSSGAESSDFIALDDDEFGKY</sequence>
<dbReference type="SMART" id="SM00304">
    <property type="entry name" value="HAMP"/>
    <property type="match status" value="1"/>
</dbReference>
<feature type="compositionally biased region" description="Acidic residues" evidence="5">
    <location>
        <begin position="637"/>
        <end position="646"/>
    </location>
</feature>
<dbReference type="SUPFAM" id="SSF58104">
    <property type="entry name" value="Methyl-accepting chemotaxis protein (MCP) signaling domain"/>
    <property type="match status" value="1"/>
</dbReference>
<protein>
    <submittedName>
        <fullName evidence="9">Methyl-accepting chemotaxis sensory transducer</fullName>
    </submittedName>
</protein>
<evidence type="ECO:0000256" key="4">
    <source>
        <dbReference type="PROSITE-ProRule" id="PRU00284"/>
    </source>
</evidence>
<dbReference type="InterPro" id="IPR021796">
    <property type="entry name" value="Tll0287-like_dom"/>
</dbReference>
<reference evidence="9" key="2">
    <citation type="submission" date="2006-05" db="EMBL/GenBank/DDBJ databases">
        <title>Sequencing of the draft genome and assembly of Desulfuromonas acetoxidans DSM 684.</title>
        <authorList>
            <consortium name="US DOE Joint Genome Institute (JGI-PGF)"/>
            <person name="Copeland A."/>
            <person name="Lucas S."/>
            <person name="Lapidus A."/>
            <person name="Barry K."/>
            <person name="Detter J.C."/>
            <person name="Glavina del Rio T."/>
            <person name="Hammon N."/>
            <person name="Israni S."/>
            <person name="Dalin E."/>
            <person name="Tice H."/>
            <person name="Bruce D."/>
            <person name="Pitluck S."/>
            <person name="Richardson P."/>
        </authorList>
    </citation>
    <scope>NUCLEOTIDE SEQUENCE [LARGE SCALE GENOMIC DNA]</scope>
    <source>
        <strain evidence="9">DSM 684</strain>
    </source>
</reference>
<dbReference type="InterPro" id="IPR051310">
    <property type="entry name" value="MCP_chemotaxis"/>
</dbReference>
<keyword evidence="10" id="KW-1185">Reference proteome</keyword>
<feature type="domain" description="Methyl-accepting transducer" evidence="7">
    <location>
        <begin position="336"/>
        <end position="565"/>
    </location>
</feature>
<dbReference type="Proteomes" id="UP000005695">
    <property type="component" value="Unassembled WGS sequence"/>
</dbReference>
<dbReference type="PROSITE" id="PS50111">
    <property type="entry name" value="CHEMOTAXIS_TRANSDUC_2"/>
    <property type="match status" value="1"/>
</dbReference>
<evidence type="ECO:0000256" key="5">
    <source>
        <dbReference type="SAM" id="MobiDB-lite"/>
    </source>
</evidence>
<keyword evidence="2" id="KW-0488">Methylation</keyword>
<feature type="compositionally biased region" description="Low complexity" evidence="5">
    <location>
        <begin position="593"/>
        <end position="633"/>
    </location>
</feature>
<dbReference type="CDD" id="cd06225">
    <property type="entry name" value="HAMP"/>
    <property type="match status" value="1"/>
</dbReference>
<gene>
    <name evidence="9" type="ORF">Dace_3119</name>
</gene>
<evidence type="ECO:0000313" key="10">
    <source>
        <dbReference type="Proteomes" id="UP000005695"/>
    </source>
</evidence>
<evidence type="ECO:0000256" key="2">
    <source>
        <dbReference type="ARBA" id="ARBA00022481"/>
    </source>
</evidence>
<evidence type="ECO:0000256" key="6">
    <source>
        <dbReference type="SAM" id="Phobius"/>
    </source>
</evidence>
<evidence type="ECO:0000256" key="1">
    <source>
        <dbReference type="ARBA" id="ARBA00004370"/>
    </source>
</evidence>
<dbReference type="EMBL" id="AAEW02000001">
    <property type="protein sequence ID" value="EAT17253.1"/>
    <property type="molecule type" value="Genomic_DNA"/>
</dbReference>
<dbReference type="FunFam" id="1.10.287.950:FF:000001">
    <property type="entry name" value="Methyl-accepting chemotaxis sensory transducer"/>
    <property type="match status" value="1"/>
</dbReference>
<dbReference type="Pfam" id="PF11845">
    <property type="entry name" value="Tll0287-like"/>
    <property type="match status" value="1"/>
</dbReference>